<proteinExistence type="predicted"/>
<dbReference type="EMBL" id="UOFB01000213">
    <property type="protein sequence ID" value="VAW47664.1"/>
    <property type="molecule type" value="Genomic_DNA"/>
</dbReference>
<evidence type="ECO:0000313" key="1">
    <source>
        <dbReference type="EMBL" id="VAW47664.1"/>
    </source>
</evidence>
<protein>
    <submittedName>
        <fullName evidence="1">Uncharacterized protein</fullName>
    </submittedName>
</protein>
<gene>
    <name evidence="1" type="ORF">MNBD_GAMMA04-6</name>
</gene>
<organism evidence="1">
    <name type="scientific">hydrothermal vent metagenome</name>
    <dbReference type="NCBI Taxonomy" id="652676"/>
    <lineage>
        <taxon>unclassified sequences</taxon>
        <taxon>metagenomes</taxon>
        <taxon>ecological metagenomes</taxon>
    </lineage>
</organism>
<feature type="non-terminal residue" evidence="1">
    <location>
        <position position="1"/>
    </location>
</feature>
<sequence>KHETRDYVGQVNSFKERYDTLGANVNYQPYTMLGVSLGLNQSARDSTRLLRDYTSQSVVLNLKVKF</sequence>
<name>A0A3B0WVE1_9ZZZZ</name>
<accession>A0A3B0WVE1</accession>
<reference evidence="1" key="1">
    <citation type="submission" date="2018-06" db="EMBL/GenBank/DDBJ databases">
        <authorList>
            <person name="Zhirakovskaya E."/>
        </authorList>
    </citation>
    <scope>NUCLEOTIDE SEQUENCE</scope>
</reference>
<dbReference type="AlphaFoldDB" id="A0A3B0WVE1"/>